<accession>A0A841EI42</accession>
<dbReference type="RefSeq" id="WP_229202771.1">
    <property type="nucleotide sequence ID" value="NZ_JACHKT010000002.1"/>
</dbReference>
<gene>
    <name evidence="1" type="ORF">HNP25_000544</name>
</gene>
<proteinExistence type="predicted"/>
<dbReference type="Proteomes" id="UP000524404">
    <property type="component" value="Unassembled WGS sequence"/>
</dbReference>
<evidence type="ECO:0000313" key="2">
    <source>
        <dbReference type="Proteomes" id="UP000524404"/>
    </source>
</evidence>
<sequence>MNILPSASTMIKLMVSDYVFQIRKALLVFPQKLSNALILTVFALLFFQQEIYAQHKTEHVFLITTDGFRWQEVFGGVDSVLLNSKEYTKNKDRVKQNFWSDSAEISRKKIMPFVWNTMAKQGQLYGNRWAGNKVNVKNPYWFSYPGYNEILTGYADDKVNSNDKILNENVTVLEFLNTQPKYKGKVAAYATWDVFPYIINEKRSGISVNSGKELVEGNLTEKEKILNEIQSTYPSLASDRHDFITYYLAKEYIKKNDPSVFFLSFDETDEFAHEAKYDEYLFAANTVDKFVGDLWNYCQSNPKYKDKTTIILTTDHGRGNKIKSQWTSHGQKVPDCYEIWFGVIGPDTPALGEIKTEGQYFQNQIAKTLAKFLGYDFQNGKEIGEAVKGVMK</sequence>
<dbReference type="AlphaFoldDB" id="A0A841EI42"/>
<dbReference type="Pfam" id="PF01663">
    <property type="entry name" value="Phosphodiest"/>
    <property type="match status" value="1"/>
</dbReference>
<reference evidence="1 2" key="1">
    <citation type="submission" date="2020-08" db="EMBL/GenBank/DDBJ databases">
        <title>Functional genomics of gut bacteria from endangered species of beetles.</title>
        <authorList>
            <person name="Carlos-Shanley C."/>
        </authorList>
    </citation>
    <scope>NUCLEOTIDE SEQUENCE [LARGE SCALE GENOMIC DNA]</scope>
    <source>
        <strain evidence="1 2">S00070</strain>
    </source>
</reference>
<comment type="caution">
    <text evidence="1">The sequence shown here is derived from an EMBL/GenBank/DDBJ whole genome shotgun (WGS) entry which is preliminary data.</text>
</comment>
<dbReference type="Gene3D" id="3.40.720.10">
    <property type="entry name" value="Alkaline Phosphatase, subunit A"/>
    <property type="match status" value="1"/>
</dbReference>
<dbReference type="InterPro" id="IPR002591">
    <property type="entry name" value="Phosphodiest/P_Trfase"/>
</dbReference>
<organism evidence="1 2">
    <name type="scientific">Arcicella rosea</name>
    <dbReference type="NCBI Taxonomy" id="502909"/>
    <lineage>
        <taxon>Bacteria</taxon>
        <taxon>Pseudomonadati</taxon>
        <taxon>Bacteroidota</taxon>
        <taxon>Cytophagia</taxon>
        <taxon>Cytophagales</taxon>
        <taxon>Flectobacillaceae</taxon>
        <taxon>Arcicella</taxon>
    </lineage>
</organism>
<dbReference type="SUPFAM" id="SSF53649">
    <property type="entry name" value="Alkaline phosphatase-like"/>
    <property type="match status" value="1"/>
</dbReference>
<keyword evidence="2" id="KW-1185">Reference proteome</keyword>
<name>A0A841EI42_9BACT</name>
<protein>
    <recommendedName>
        <fullName evidence="3">Type I phosphodiesterase / nucleotide pyrophosphatase</fullName>
    </recommendedName>
</protein>
<dbReference type="EMBL" id="JACHKT010000002">
    <property type="protein sequence ID" value="MBB6001904.1"/>
    <property type="molecule type" value="Genomic_DNA"/>
</dbReference>
<evidence type="ECO:0000313" key="1">
    <source>
        <dbReference type="EMBL" id="MBB6001904.1"/>
    </source>
</evidence>
<evidence type="ECO:0008006" key="3">
    <source>
        <dbReference type="Google" id="ProtNLM"/>
    </source>
</evidence>
<dbReference type="InterPro" id="IPR017850">
    <property type="entry name" value="Alkaline_phosphatase_core_sf"/>
</dbReference>